<dbReference type="Gene3D" id="1.10.357.10">
    <property type="entry name" value="Tetracycline Repressor, domain 2"/>
    <property type="match status" value="1"/>
</dbReference>
<gene>
    <name evidence="6" type="ORF">CWS72_04730</name>
</gene>
<dbReference type="PANTHER" id="PTHR47506:SF7">
    <property type="entry name" value="TRANSCRIPTIONAL REGULATORY PROTEIN"/>
    <property type="match status" value="1"/>
</dbReference>
<dbReference type="SUPFAM" id="SSF46689">
    <property type="entry name" value="Homeodomain-like"/>
    <property type="match status" value="1"/>
</dbReference>
<feature type="DNA-binding region" description="H-T-H motif" evidence="4">
    <location>
        <begin position="28"/>
        <end position="47"/>
    </location>
</feature>
<dbReference type="InterPro" id="IPR009057">
    <property type="entry name" value="Homeodomain-like_sf"/>
</dbReference>
<evidence type="ECO:0000256" key="4">
    <source>
        <dbReference type="PROSITE-ProRule" id="PRU00335"/>
    </source>
</evidence>
<dbReference type="EMBL" id="PIUM01000003">
    <property type="protein sequence ID" value="PKU25864.1"/>
    <property type="molecule type" value="Genomic_DNA"/>
</dbReference>
<sequence>MPTPLLSRGELLLRLQETFRRYGYEGASLTRIAAATGLGKASLYHYFPNGKEQMAMAVIEDLRQWFDTNIFSPLESVHPPRQRIVSMLETLSRHYESGQAACLPGLFALTEERALFGETIAEFFARWVACLSQTLTDSGLARDIAQRRAHDGVERIQGALILSRAFADNRAFATMAAELPDQLLAGADRSTMWTSRTARFPFAPSAQAIPSRAG</sequence>
<dbReference type="SUPFAM" id="SSF48498">
    <property type="entry name" value="Tetracyclin repressor-like, C-terminal domain"/>
    <property type="match status" value="1"/>
</dbReference>
<accession>A0A2N3PZM8</accession>
<dbReference type="OrthoDB" id="9811084at2"/>
<organism evidence="6 7">
    <name type="scientific">Telmatospirillum siberiense</name>
    <dbReference type="NCBI Taxonomy" id="382514"/>
    <lineage>
        <taxon>Bacteria</taxon>
        <taxon>Pseudomonadati</taxon>
        <taxon>Pseudomonadota</taxon>
        <taxon>Alphaproteobacteria</taxon>
        <taxon>Rhodospirillales</taxon>
        <taxon>Rhodospirillaceae</taxon>
        <taxon>Telmatospirillum</taxon>
    </lineage>
</organism>
<reference evidence="7" key="1">
    <citation type="submission" date="2017-12" db="EMBL/GenBank/DDBJ databases">
        <title>Draft genome sequence of Telmatospirillum siberiense 26-4b1T, an acidotolerant peatland alphaproteobacterium potentially involved in sulfur cycling.</title>
        <authorList>
            <person name="Hausmann B."/>
            <person name="Pjevac P."/>
            <person name="Schreck K."/>
            <person name="Herbold C.W."/>
            <person name="Daims H."/>
            <person name="Wagner M."/>
            <person name="Pester M."/>
            <person name="Loy A."/>
        </authorList>
    </citation>
    <scope>NUCLEOTIDE SEQUENCE [LARGE SCALE GENOMIC DNA]</scope>
    <source>
        <strain evidence="7">26-4b1</strain>
    </source>
</reference>
<dbReference type="InterPro" id="IPR036271">
    <property type="entry name" value="Tet_transcr_reg_TetR-rel_C_sf"/>
</dbReference>
<evidence type="ECO:0000256" key="1">
    <source>
        <dbReference type="ARBA" id="ARBA00023015"/>
    </source>
</evidence>
<dbReference type="RefSeq" id="WP_101249408.1">
    <property type="nucleotide sequence ID" value="NZ_PIUM01000003.1"/>
</dbReference>
<dbReference type="InterPro" id="IPR054156">
    <property type="entry name" value="YxaF_TetR_C"/>
</dbReference>
<dbReference type="GO" id="GO:0003677">
    <property type="term" value="F:DNA binding"/>
    <property type="evidence" value="ECO:0007669"/>
    <property type="project" value="UniProtKB-UniRule"/>
</dbReference>
<evidence type="ECO:0000256" key="3">
    <source>
        <dbReference type="ARBA" id="ARBA00023163"/>
    </source>
</evidence>
<evidence type="ECO:0000313" key="7">
    <source>
        <dbReference type="Proteomes" id="UP000233293"/>
    </source>
</evidence>
<evidence type="ECO:0000313" key="6">
    <source>
        <dbReference type="EMBL" id="PKU25864.1"/>
    </source>
</evidence>
<evidence type="ECO:0000259" key="5">
    <source>
        <dbReference type="PROSITE" id="PS50977"/>
    </source>
</evidence>
<dbReference type="Proteomes" id="UP000233293">
    <property type="component" value="Unassembled WGS sequence"/>
</dbReference>
<proteinExistence type="predicted"/>
<dbReference type="Pfam" id="PF21993">
    <property type="entry name" value="TetR_C_13_2"/>
    <property type="match status" value="1"/>
</dbReference>
<feature type="domain" description="HTH tetR-type" evidence="5">
    <location>
        <begin position="5"/>
        <end position="65"/>
    </location>
</feature>
<keyword evidence="2 4" id="KW-0238">DNA-binding</keyword>
<dbReference type="Pfam" id="PF00440">
    <property type="entry name" value="TetR_N"/>
    <property type="match status" value="1"/>
</dbReference>
<dbReference type="PANTHER" id="PTHR47506">
    <property type="entry name" value="TRANSCRIPTIONAL REGULATORY PROTEIN"/>
    <property type="match status" value="1"/>
</dbReference>
<dbReference type="InterPro" id="IPR001647">
    <property type="entry name" value="HTH_TetR"/>
</dbReference>
<dbReference type="PROSITE" id="PS50977">
    <property type="entry name" value="HTH_TETR_2"/>
    <property type="match status" value="1"/>
</dbReference>
<evidence type="ECO:0000256" key="2">
    <source>
        <dbReference type="ARBA" id="ARBA00023125"/>
    </source>
</evidence>
<protein>
    <submittedName>
        <fullName evidence="6">TetR family transcriptional regulator</fullName>
    </submittedName>
</protein>
<keyword evidence="3" id="KW-0804">Transcription</keyword>
<keyword evidence="7" id="KW-1185">Reference proteome</keyword>
<comment type="caution">
    <text evidence="6">The sequence shown here is derived from an EMBL/GenBank/DDBJ whole genome shotgun (WGS) entry which is preliminary data.</text>
</comment>
<dbReference type="AlphaFoldDB" id="A0A2N3PZM8"/>
<name>A0A2N3PZM8_9PROT</name>
<keyword evidence="1" id="KW-0805">Transcription regulation</keyword>